<proteinExistence type="predicted"/>
<evidence type="ECO:0000313" key="1">
    <source>
        <dbReference type="EMBL" id="SDE34137.1"/>
    </source>
</evidence>
<reference evidence="2" key="1">
    <citation type="submission" date="2016-10" db="EMBL/GenBank/DDBJ databases">
        <authorList>
            <person name="Varghese N."/>
            <person name="Submissions S."/>
        </authorList>
    </citation>
    <scope>NUCLEOTIDE SEQUENCE [LARGE SCALE GENOMIC DNA]</scope>
    <source>
        <strain evidence="2">DSM 25811 / CCM 8410 / LMG 26954 / E90</strain>
    </source>
</reference>
<dbReference type="OrthoDB" id="1359551at2"/>
<evidence type="ECO:0000313" key="2">
    <source>
        <dbReference type="Proteomes" id="UP000198757"/>
    </source>
</evidence>
<dbReference type="AlphaFoldDB" id="A0A1G7C4B2"/>
<protein>
    <submittedName>
        <fullName evidence="1">Uncharacterized protein</fullName>
    </submittedName>
</protein>
<accession>A0A1G7C4B2</accession>
<organism evidence="1 2">
    <name type="scientific">Niabella drilacis (strain DSM 25811 / CCM 8410 / CCUG 62505 / LMG 26954 / E90)</name>
    <dbReference type="NCBI Taxonomy" id="1285928"/>
    <lineage>
        <taxon>Bacteria</taxon>
        <taxon>Pseudomonadati</taxon>
        <taxon>Bacteroidota</taxon>
        <taxon>Chitinophagia</taxon>
        <taxon>Chitinophagales</taxon>
        <taxon>Chitinophagaceae</taxon>
        <taxon>Niabella</taxon>
    </lineage>
</organism>
<keyword evidence="2" id="KW-1185">Reference proteome</keyword>
<sequence>MTASVYSNTTLIGHTDLQVGDESMGCVFGDFIPTDNYYKFVQKSVWDFWAINKPDYKKWHSLNINVQLENGYFLYPIGGYTFDDVEELPDETKRIDIAGLFRHVIEDFFQTDPPRPFVEEPWETISIEQKILFDTELKKETKRVSSSFFGIIKSTSKHILADYECSAVCKSRQTDDILFSIHDNNGSDKCYALVHLTFGGKKEDNTTFPTTTLFDSFDAFKFERMYPDKAEWEY</sequence>
<dbReference type="RefSeq" id="WP_090393689.1">
    <property type="nucleotide sequence ID" value="NZ_FMZO01000038.1"/>
</dbReference>
<dbReference type="EMBL" id="FMZO01000038">
    <property type="protein sequence ID" value="SDE34137.1"/>
    <property type="molecule type" value="Genomic_DNA"/>
</dbReference>
<name>A0A1G7C4B2_NIADE</name>
<dbReference type="STRING" id="1285928.SAMN04487894_1388"/>
<gene>
    <name evidence="1" type="ORF">SAMN04487894_1388</name>
</gene>
<dbReference type="Proteomes" id="UP000198757">
    <property type="component" value="Unassembled WGS sequence"/>
</dbReference>